<dbReference type="InParanoid" id="A0A7E6DPB0"/>
<evidence type="ECO:0000313" key="2">
    <source>
        <dbReference type="Proteomes" id="UP000504628"/>
    </source>
</evidence>
<evidence type="ECO:0000256" key="1">
    <source>
        <dbReference type="SAM" id="MobiDB-lite"/>
    </source>
</evidence>
<evidence type="ECO:0000313" key="3">
    <source>
        <dbReference type="RefSeq" id="XP_035881011.1"/>
    </source>
</evidence>
<dbReference type="Proteomes" id="UP000504628">
    <property type="component" value="Chromosome 5"/>
</dbReference>
<accession>A0A7E6DPB0</accession>
<organism evidence="2 3">
    <name type="scientific">Phyllostomus discolor</name>
    <name type="common">pale spear-nosed bat</name>
    <dbReference type="NCBI Taxonomy" id="89673"/>
    <lineage>
        <taxon>Eukaryota</taxon>
        <taxon>Metazoa</taxon>
        <taxon>Chordata</taxon>
        <taxon>Craniata</taxon>
        <taxon>Vertebrata</taxon>
        <taxon>Euteleostomi</taxon>
        <taxon>Mammalia</taxon>
        <taxon>Eutheria</taxon>
        <taxon>Laurasiatheria</taxon>
        <taxon>Chiroptera</taxon>
        <taxon>Yangochiroptera</taxon>
        <taxon>Phyllostomidae</taxon>
        <taxon>Phyllostominae</taxon>
        <taxon>Phyllostomus</taxon>
    </lineage>
</organism>
<dbReference type="PANTHER" id="PTHR40387:SF4">
    <property type="entry name" value="PROTEIN FAM240C"/>
    <property type="match status" value="1"/>
</dbReference>
<gene>
    <name evidence="3" type="primary">FAM240C</name>
</gene>
<feature type="compositionally biased region" description="Polar residues" evidence="1">
    <location>
        <begin position="93"/>
        <end position="104"/>
    </location>
</feature>
<dbReference type="AlphaFoldDB" id="A0A7E6DPB0"/>
<dbReference type="KEGG" id="pdic:118500493"/>
<dbReference type="InterPro" id="IPR040261">
    <property type="entry name" value="FAM240"/>
</dbReference>
<proteinExistence type="predicted"/>
<protein>
    <submittedName>
        <fullName evidence="3">Protein FAM240C isoform X1</fullName>
    </submittedName>
</protein>
<dbReference type="PANTHER" id="PTHR40387">
    <property type="entry name" value="PROTEIN FAM240B"/>
    <property type="match status" value="1"/>
</dbReference>
<dbReference type="GeneID" id="118500493"/>
<name>A0A7E6DPB0_9CHIR</name>
<keyword evidence="2" id="KW-1185">Reference proteome</keyword>
<dbReference type="CTD" id="285095"/>
<sequence>MKRPGEEQPTVVCALRTCLQEMSAGSTVKHPGRVACDAEGLKAFWEKKVRLHAQQLQSEDERVRRSALDRLRGEWAQKLELRHRMLQAHRKSAPQSSLLGTKSFCTGDKTAA</sequence>
<reference evidence="3" key="1">
    <citation type="submission" date="2025-08" db="UniProtKB">
        <authorList>
            <consortium name="RefSeq"/>
        </authorList>
    </citation>
    <scope>IDENTIFICATION</scope>
    <source>
        <tissue evidence="3">Muscle</tissue>
    </source>
</reference>
<dbReference type="RefSeq" id="XP_035881011.1">
    <property type="nucleotide sequence ID" value="XM_036025118.1"/>
</dbReference>
<dbReference type="OrthoDB" id="9426889at2759"/>
<feature type="region of interest" description="Disordered" evidence="1">
    <location>
        <begin position="88"/>
        <end position="112"/>
    </location>
</feature>